<keyword evidence="2" id="KW-1185">Reference proteome</keyword>
<evidence type="ECO:0000313" key="2">
    <source>
        <dbReference type="Proteomes" id="UP000314294"/>
    </source>
</evidence>
<dbReference type="Proteomes" id="UP000314294">
    <property type="component" value="Unassembled WGS sequence"/>
</dbReference>
<dbReference type="EMBL" id="SRLO01000145">
    <property type="protein sequence ID" value="TNN71802.1"/>
    <property type="molecule type" value="Genomic_DNA"/>
</dbReference>
<accession>A0A4Z2I3G2</accession>
<sequence>MLSHDSPAGHEEDVGGSKLQQCLFCSPLKQKTCRARLKLNTAPWPECAAPNGTNHREITRDTHAVDPGTDVWENM</sequence>
<gene>
    <name evidence="1" type="ORF">EYF80_017973</name>
</gene>
<reference evidence="1 2" key="1">
    <citation type="submission" date="2019-03" db="EMBL/GenBank/DDBJ databases">
        <title>First draft genome of Liparis tanakae, snailfish: a comprehensive survey of snailfish specific genes.</title>
        <authorList>
            <person name="Kim W."/>
            <person name="Song I."/>
            <person name="Jeong J.-H."/>
            <person name="Kim D."/>
            <person name="Kim S."/>
            <person name="Ryu S."/>
            <person name="Song J.Y."/>
            <person name="Lee S.K."/>
        </authorList>
    </citation>
    <scope>NUCLEOTIDE SEQUENCE [LARGE SCALE GENOMIC DNA]</scope>
    <source>
        <tissue evidence="1">Muscle</tissue>
    </source>
</reference>
<organism evidence="1 2">
    <name type="scientific">Liparis tanakae</name>
    <name type="common">Tanaka's snailfish</name>
    <dbReference type="NCBI Taxonomy" id="230148"/>
    <lineage>
        <taxon>Eukaryota</taxon>
        <taxon>Metazoa</taxon>
        <taxon>Chordata</taxon>
        <taxon>Craniata</taxon>
        <taxon>Vertebrata</taxon>
        <taxon>Euteleostomi</taxon>
        <taxon>Actinopterygii</taxon>
        <taxon>Neopterygii</taxon>
        <taxon>Teleostei</taxon>
        <taxon>Neoteleostei</taxon>
        <taxon>Acanthomorphata</taxon>
        <taxon>Eupercaria</taxon>
        <taxon>Perciformes</taxon>
        <taxon>Cottioidei</taxon>
        <taxon>Cottales</taxon>
        <taxon>Liparidae</taxon>
        <taxon>Liparis</taxon>
    </lineage>
</organism>
<comment type="caution">
    <text evidence="1">The sequence shown here is derived from an EMBL/GenBank/DDBJ whole genome shotgun (WGS) entry which is preliminary data.</text>
</comment>
<protein>
    <submittedName>
        <fullName evidence="1">Uncharacterized protein</fullName>
    </submittedName>
</protein>
<proteinExistence type="predicted"/>
<name>A0A4Z2I3G2_9TELE</name>
<evidence type="ECO:0000313" key="1">
    <source>
        <dbReference type="EMBL" id="TNN71802.1"/>
    </source>
</evidence>
<dbReference type="AlphaFoldDB" id="A0A4Z2I3G2"/>